<dbReference type="PRINTS" id="PR01490">
    <property type="entry name" value="RTXTOXIND"/>
</dbReference>
<feature type="domain" description="YknX-like barrel-sandwich hybrid" evidence="4">
    <location>
        <begin position="44"/>
        <end position="207"/>
    </location>
</feature>
<dbReference type="EMBL" id="JAFKCW010000002">
    <property type="protein sequence ID" value="MBN7801509.1"/>
    <property type="molecule type" value="Genomic_DNA"/>
</dbReference>
<accession>A0ABS3BUX7</accession>
<keyword evidence="6" id="KW-1185">Reference proteome</keyword>
<sequence>MAVLLVSSCGNPESNIITPKRQALTESVYAFGIVKAKDQYEAFTSASGPIQEIFVEEGDTVKAGSPILQVFSEREALSRENAQLSQAFADQQANQSKLRDLELATDLAKSKMINDSLLLSRQKSLWGQNIGSAVELEQRQLAYQNSKTAYESYLLRHRDLQREIEFNSKSASKNLAISRVVESDYTLRSKIDGVVFSILKEKGEMVSPQTPLAVIGSAVYFLLELQVDEYDISKVELGQLVLVTMDSFKEQVFEAKVTRIYPIMDPRSKSFTVEAVFSKNPPKLFPNLTLEANIVTKESPAALVIPRNYLWMENSVITEDGDTLPVKVGLKNFQFAEILEGVDEQTQLIQPER</sequence>
<dbReference type="Proteomes" id="UP000664698">
    <property type="component" value="Unassembled WGS sequence"/>
</dbReference>
<comment type="caution">
    <text evidence="5">The sequence shown here is derived from an EMBL/GenBank/DDBJ whole genome shotgun (WGS) entry which is preliminary data.</text>
</comment>
<evidence type="ECO:0000313" key="6">
    <source>
        <dbReference type="Proteomes" id="UP000664698"/>
    </source>
</evidence>
<dbReference type="InterPro" id="IPR058792">
    <property type="entry name" value="Beta-barrel_RND_2"/>
</dbReference>
<evidence type="ECO:0000256" key="2">
    <source>
        <dbReference type="ARBA" id="ARBA00023054"/>
    </source>
</evidence>
<organism evidence="5 6">
    <name type="scientific">Algoriphagus aestuariicola</name>
    <dbReference type="NCBI Taxonomy" id="1852016"/>
    <lineage>
        <taxon>Bacteria</taxon>
        <taxon>Pseudomonadati</taxon>
        <taxon>Bacteroidota</taxon>
        <taxon>Cytophagia</taxon>
        <taxon>Cytophagales</taxon>
        <taxon>Cyclobacteriaceae</taxon>
        <taxon>Algoriphagus</taxon>
    </lineage>
</organism>
<dbReference type="InterPro" id="IPR050465">
    <property type="entry name" value="UPF0194_transport"/>
</dbReference>
<dbReference type="Gene3D" id="2.40.50.100">
    <property type="match status" value="1"/>
</dbReference>
<protein>
    <submittedName>
        <fullName evidence="5">Efflux RND transporter periplasmic adaptor subunit</fullName>
    </submittedName>
</protein>
<name>A0ABS3BUX7_9BACT</name>
<feature type="domain" description="CusB-like beta-barrel" evidence="3">
    <location>
        <begin position="223"/>
        <end position="296"/>
    </location>
</feature>
<evidence type="ECO:0000256" key="1">
    <source>
        <dbReference type="ARBA" id="ARBA00004196"/>
    </source>
</evidence>
<dbReference type="InterPro" id="IPR058639">
    <property type="entry name" value="BSH_YknX-like"/>
</dbReference>
<gene>
    <name evidence="5" type="ORF">J0A67_11595</name>
</gene>
<dbReference type="Pfam" id="PF25954">
    <property type="entry name" value="Beta-barrel_RND_2"/>
    <property type="match status" value="1"/>
</dbReference>
<comment type="subcellular location">
    <subcellularLocation>
        <location evidence="1">Cell envelope</location>
    </subcellularLocation>
</comment>
<reference evidence="5 6" key="1">
    <citation type="submission" date="2021-03" db="EMBL/GenBank/DDBJ databases">
        <title>novel species isolated from a fishpond in China.</title>
        <authorList>
            <person name="Lu H."/>
            <person name="Cai Z."/>
        </authorList>
    </citation>
    <scope>NUCLEOTIDE SEQUENCE [LARGE SCALE GENOMIC DNA]</scope>
    <source>
        <strain evidence="5 6">JCM 31546</strain>
    </source>
</reference>
<dbReference type="Pfam" id="PF25984">
    <property type="entry name" value="BSH_YknX"/>
    <property type="match status" value="1"/>
</dbReference>
<keyword evidence="2" id="KW-0175">Coiled coil</keyword>
<dbReference type="SUPFAM" id="SSF111369">
    <property type="entry name" value="HlyD-like secretion proteins"/>
    <property type="match status" value="1"/>
</dbReference>
<dbReference type="PANTHER" id="PTHR32347">
    <property type="entry name" value="EFFLUX SYSTEM COMPONENT YKNX-RELATED"/>
    <property type="match status" value="1"/>
</dbReference>
<dbReference type="Gene3D" id="2.40.30.170">
    <property type="match status" value="1"/>
</dbReference>
<proteinExistence type="predicted"/>
<evidence type="ECO:0000259" key="3">
    <source>
        <dbReference type="Pfam" id="PF25954"/>
    </source>
</evidence>
<evidence type="ECO:0000259" key="4">
    <source>
        <dbReference type="Pfam" id="PF25984"/>
    </source>
</evidence>
<evidence type="ECO:0000313" key="5">
    <source>
        <dbReference type="EMBL" id="MBN7801509.1"/>
    </source>
</evidence>